<dbReference type="SMART" id="SM00028">
    <property type="entry name" value="TPR"/>
    <property type="match status" value="4"/>
</dbReference>
<dbReference type="InterPro" id="IPR011990">
    <property type="entry name" value="TPR-like_helical_dom_sf"/>
</dbReference>
<evidence type="ECO:0000256" key="2">
    <source>
        <dbReference type="SAM" id="SignalP"/>
    </source>
</evidence>
<reference evidence="3" key="1">
    <citation type="journal article" date="2021" name="PeerJ">
        <title>Extensive microbial diversity within the chicken gut microbiome revealed by metagenomics and culture.</title>
        <authorList>
            <person name="Gilroy R."/>
            <person name="Ravi A."/>
            <person name="Getino M."/>
            <person name="Pursley I."/>
            <person name="Horton D.L."/>
            <person name="Alikhan N.F."/>
            <person name="Baker D."/>
            <person name="Gharbi K."/>
            <person name="Hall N."/>
            <person name="Watson M."/>
            <person name="Adriaenssens E.M."/>
            <person name="Foster-Nyarko E."/>
            <person name="Jarju S."/>
            <person name="Secka A."/>
            <person name="Antonio M."/>
            <person name="Oren A."/>
            <person name="Chaudhuri R.R."/>
            <person name="La Ragione R."/>
            <person name="Hildebrand F."/>
            <person name="Pallen M.J."/>
        </authorList>
    </citation>
    <scope>NUCLEOTIDE SEQUENCE</scope>
    <source>
        <strain evidence="3">ChiHjej12B11-24981</strain>
    </source>
</reference>
<evidence type="ECO:0000256" key="1">
    <source>
        <dbReference type="PROSITE-ProRule" id="PRU00339"/>
    </source>
</evidence>
<dbReference type="InterPro" id="IPR019734">
    <property type="entry name" value="TPR_rpt"/>
</dbReference>
<reference evidence="3" key="2">
    <citation type="submission" date="2021-04" db="EMBL/GenBank/DDBJ databases">
        <authorList>
            <person name="Gilroy R."/>
        </authorList>
    </citation>
    <scope>NUCLEOTIDE SEQUENCE</scope>
    <source>
        <strain evidence="3">ChiHjej12B11-24981</strain>
    </source>
</reference>
<gene>
    <name evidence="3" type="ORF">H9819_01380</name>
</gene>
<accession>A0A9D2CWG8</accession>
<feature type="repeat" description="TPR" evidence="1">
    <location>
        <begin position="235"/>
        <end position="268"/>
    </location>
</feature>
<sequence>MVALLGASFLLMLLLPTSCRHNPVASSVPTEMEVFDSFFQGIYDSISSVPRKVRTEALTRMQQCNDSLVYYNYLAVALKTCLSSYDIDSARLLVKQIEEYVRRAPASPGLADLQSECSNMKGNLFARTGHMDSAEYCFRYSYEQRQQGTKVGVLPDILINLADACNRQGKLDRGAYWYRRALLLCDSLGLLSAQKVPIYYGLAQIYSSLRVFELCDYYYDLALRSYGQMLPFEKHFYLNNRGTSYYFRGDYPTAIDYFRRAVALTTTYPDMNYELNLSRINLADCFLRLSLPDSATKYLSLCEPFFRAMKDTTALYYLDTQHIQLALLRKDLSEAARVLDKAVKPSDIDPDLMHIRNRYLRQYYNELGDYRTAYHYLDEDQRLDDSIRNERIRMR</sequence>
<organism evidence="3 4">
    <name type="scientific">Candidatus Bacteroides merdipullorum</name>
    <dbReference type="NCBI Taxonomy" id="2838474"/>
    <lineage>
        <taxon>Bacteria</taxon>
        <taxon>Pseudomonadati</taxon>
        <taxon>Bacteroidota</taxon>
        <taxon>Bacteroidia</taxon>
        <taxon>Bacteroidales</taxon>
        <taxon>Bacteroidaceae</taxon>
        <taxon>Bacteroides</taxon>
    </lineage>
</organism>
<feature type="non-terminal residue" evidence="3">
    <location>
        <position position="395"/>
    </location>
</feature>
<dbReference type="PROSITE" id="PS50005">
    <property type="entry name" value="TPR"/>
    <property type="match status" value="1"/>
</dbReference>
<keyword evidence="2" id="KW-0732">Signal</keyword>
<dbReference type="AlphaFoldDB" id="A0A9D2CWG8"/>
<feature type="signal peptide" evidence="2">
    <location>
        <begin position="1"/>
        <end position="21"/>
    </location>
</feature>
<evidence type="ECO:0000313" key="3">
    <source>
        <dbReference type="EMBL" id="HIZ00892.1"/>
    </source>
</evidence>
<dbReference type="Proteomes" id="UP000824023">
    <property type="component" value="Unassembled WGS sequence"/>
</dbReference>
<dbReference type="SUPFAM" id="SSF48452">
    <property type="entry name" value="TPR-like"/>
    <property type="match status" value="1"/>
</dbReference>
<keyword evidence="1" id="KW-0802">TPR repeat</keyword>
<evidence type="ECO:0000313" key="4">
    <source>
        <dbReference type="Proteomes" id="UP000824023"/>
    </source>
</evidence>
<dbReference type="EMBL" id="DXCK01000026">
    <property type="protein sequence ID" value="HIZ00892.1"/>
    <property type="molecule type" value="Genomic_DNA"/>
</dbReference>
<name>A0A9D2CWG8_9BACE</name>
<protein>
    <submittedName>
        <fullName evidence="3">Tetratricopeptide repeat protein</fullName>
    </submittedName>
</protein>
<dbReference type="Gene3D" id="1.25.40.10">
    <property type="entry name" value="Tetratricopeptide repeat domain"/>
    <property type="match status" value="2"/>
</dbReference>
<proteinExistence type="predicted"/>
<feature type="chain" id="PRO_5038680044" evidence="2">
    <location>
        <begin position="22"/>
        <end position="395"/>
    </location>
</feature>
<comment type="caution">
    <text evidence="3">The sequence shown here is derived from an EMBL/GenBank/DDBJ whole genome shotgun (WGS) entry which is preliminary data.</text>
</comment>